<reference evidence="10" key="2">
    <citation type="submission" date="2020-08" db="EMBL/GenBank/DDBJ databases">
        <authorList>
            <person name="Chen M."/>
            <person name="Teng W."/>
            <person name="Zhao L."/>
            <person name="Hu C."/>
            <person name="Zhou Y."/>
            <person name="Han B."/>
            <person name="Song L."/>
            <person name="Shu W."/>
        </authorList>
    </citation>
    <scope>NUCLEOTIDE SEQUENCE</scope>
    <source>
        <strain evidence="10">FACHB-1375</strain>
    </source>
</reference>
<sequence length="429" mass="48034">MSKILVVEDDSATRLLLKRDLQLEGYEVTVAKNGEEGLEQAVKIRPALILCDWMMPLMDGVEVCRRVKATPELTSTFFILLTARDSIADRVLGLDAGADDFVSKPIEPNELLARVRAGLRVYQYQQQLSEANQQLSQTLQDLQQTQAQLVQSEKMSSLGQMVAGIAHAINNPITFISGNLDYTKNSFNDLLELIHLYQKYYPQPEQEINLAIENMDWEFLKTDIPKSLDSMKVGASRIRDLVVSLKSFSRLDEAEIKQVDIHADIDNALLLLEHRLSGETSDNIYADDRSKIKVIKEYGILPLVECYTAELNQVFFNLITNAIDAIEELTISETSLILGKGQISIRTKLLDENWVEIAISDNGAGMTPEVVQQIFNPFFTTKPVDKGTGLGLAIAYSIVVDKHKGLLECRSSKGEGTEFLIKIPTRQQL</sequence>
<dbReference type="SMART" id="SM00448">
    <property type="entry name" value="REC"/>
    <property type="match status" value="1"/>
</dbReference>
<feature type="coiled-coil region" evidence="7">
    <location>
        <begin position="121"/>
        <end position="155"/>
    </location>
</feature>
<dbReference type="SUPFAM" id="SSF47384">
    <property type="entry name" value="Homodimeric domain of signal transducing histidine kinase"/>
    <property type="match status" value="1"/>
</dbReference>
<proteinExistence type="predicted"/>
<dbReference type="InterPro" id="IPR036890">
    <property type="entry name" value="HATPase_C_sf"/>
</dbReference>
<keyword evidence="5" id="KW-0902">Two-component regulatory system</keyword>
<dbReference type="InterPro" id="IPR005467">
    <property type="entry name" value="His_kinase_dom"/>
</dbReference>
<feature type="domain" description="Response regulatory" evidence="9">
    <location>
        <begin position="3"/>
        <end position="119"/>
    </location>
</feature>
<keyword evidence="11" id="KW-1185">Reference proteome</keyword>
<dbReference type="SUPFAM" id="SSF55874">
    <property type="entry name" value="ATPase domain of HSP90 chaperone/DNA topoisomerase II/histidine kinase"/>
    <property type="match status" value="1"/>
</dbReference>
<dbReference type="SUPFAM" id="SSF52172">
    <property type="entry name" value="CheY-like"/>
    <property type="match status" value="1"/>
</dbReference>
<dbReference type="Gene3D" id="3.40.50.2300">
    <property type="match status" value="1"/>
</dbReference>
<evidence type="ECO:0000256" key="4">
    <source>
        <dbReference type="ARBA" id="ARBA00022777"/>
    </source>
</evidence>
<keyword evidence="4 10" id="KW-0418">Kinase</keyword>
<feature type="modified residue" description="4-aspartylphosphate" evidence="6">
    <location>
        <position position="52"/>
    </location>
</feature>
<dbReference type="Pfam" id="PF00072">
    <property type="entry name" value="Response_reg"/>
    <property type="match status" value="1"/>
</dbReference>
<dbReference type="InterPro" id="IPR001789">
    <property type="entry name" value="Sig_transdc_resp-reg_receiver"/>
</dbReference>
<comment type="catalytic activity">
    <reaction evidence="1">
        <text>ATP + protein L-histidine = ADP + protein N-phospho-L-histidine.</text>
        <dbReference type="EC" id="2.7.13.3"/>
    </reaction>
</comment>
<dbReference type="InterPro" id="IPR011006">
    <property type="entry name" value="CheY-like_superfamily"/>
</dbReference>
<dbReference type="Gene3D" id="3.30.565.10">
    <property type="entry name" value="Histidine kinase-like ATPase, C-terminal domain"/>
    <property type="match status" value="1"/>
</dbReference>
<dbReference type="EMBL" id="JACJPW010000009">
    <property type="protein sequence ID" value="MBD2180474.1"/>
    <property type="molecule type" value="Genomic_DNA"/>
</dbReference>
<evidence type="ECO:0000313" key="10">
    <source>
        <dbReference type="EMBL" id="MBD2180474.1"/>
    </source>
</evidence>
<evidence type="ECO:0000256" key="1">
    <source>
        <dbReference type="ARBA" id="ARBA00000085"/>
    </source>
</evidence>
<feature type="domain" description="Histidine kinase" evidence="8">
    <location>
        <begin position="164"/>
        <end position="427"/>
    </location>
</feature>
<keyword evidence="4 10" id="KW-0808">Transferase</keyword>
<evidence type="ECO:0000259" key="9">
    <source>
        <dbReference type="PROSITE" id="PS50110"/>
    </source>
</evidence>
<dbReference type="Proteomes" id="UP000641646">
    <property type="component" value="Unassembled WGS sequence"/>
</dbReference>
<protein>
    <recommendedName>
        <fullName evidence="2">histidine kinase</fullName>
        <ecNumber evidence="2">2.7.13.3</ecNumber>
    </recommendedName>
</protein>
<name>A0A926ZF98_9CYAN</name>
<evidence type="ECO:0000256" key="2">
    <source>
        <dbReference type="ARBA" id="ARBA00012438"/>
    </source>
</evidence>
<dbReference type="CDD" id="cd00082">
    <property type="entry name" value="HisKA"/>
    <property type="match status" value="1"/>
</dbReference>
<keyword evidence="3 6" id="KW-0597">Phosphoprotein</keyword>
<evidence type="ECO:0000256" key="7">
    <source>
        <dbReference type="SAM" id="Coils"/>
    </source>
</evidence>
<dbReference type="Gene3D" id="1.10.287.130">
    <property type="match status" value="1"/>
</dbReference>
<comment type="caution">
    <text evidence="10">The sequence shown here is derived from an EMBL/GenBank/DDBJ whole genome shotgun (WGS) entry which is preliminary data.</text>
</comment>
<dbReference type="SMART" id="SM00387">
    <property type="entry name" value="HATPase_c"/>
    <property type="match status" value="1"/>
</dbReference>
<dbReference type="Pfam" id="PF02518">
    <property type="entry name" value="HATPase_c"/>
    <property type="match status" value="1"/>
</dbReference>
<evidence type="ECO:0000259" key="8">
    <source>
        <dbReference type="PROSITE" id="PS50109"/>
    </source>
</evidence>
<dbReference type="PANTHER" id="PTHR43065">
    <property type="entry name" value="SENSOR HISTIDINE KINASE"/>
    <property type="match status" value="1"/>
</dbReference>
<dbReference type="PROSITE" id="PS50110">
    <property type="entry name" value="RESPONSE_REGULATORY"/>
    <property type="match status" value="1"/>
</dbReference>
<dbReference type="PRINTS" id="PR00344">
    <property type="entry name" value="BCTRLSENSOR"/>
</dbReference>
<evidence type="ECO:0000256" key="6">
    <source>
        <dbReference type="PROSITE-ProRule" id="PRU00169"/>
    </source>
</evidence>
<dbReference type="InterPro" id="IPR003661">
    <property type="entry name" value="HisK_dim/P_dom"/>
</dbReference>
<dbReference type="GO" id="GO:0000155">
    <property type="term" value="F:phosphorelay sensor kinase activity"/>
    <property type="evidence" value="ECO:0007669"/>
    <property type="project" value="InterPro"/>
</dbReference>
<dbReference type="InterPro" id="IPR036097">
    <property type="entry name" value="HisK_dim/P_sf"/>
</dbReference>
<dbReference type="InterPro" id="IPR003594">
    <property type="entry name" value="HATPase_dom"/>
</dbReference>
<gene>
    <name evidence="10" type="ORF">H6G03_05030</name>
</gene>
<accession>A0A926ZF98</accession>
<evidence type="ECO:0000313" key="11">
    <source>
        <dbReference type="Proteomes" id="UP000641646"/>
    </source>
</evidence>
<organism evidence="10 11">
    <name type="scientific">Aerosakkonema funiforme FACHB-1375</name>
    <dbReference type="NCBI Taxonomy" id="2949571"/>
    <lineage>
        <taxon>Bacteria</taxon>
        <taxon>Bacillati</taxon>
        <taxon>Cyanobacteriota</taxon>
        <taxon>Cyanophyceae</taxon>
        <taxon>Oscillatoriophycideae</taxon>
        <taxon>Aerosakkonematales</taxon>
        <taxon>Aerosakkonemataceae</taxon>
        <taxon>Aerosakkonema</taxon>
    </lineage>
</organism>
<reference evidence="10" key="1">
    <citation type="journal article" date="2015" name="ISME J.">
        <title>Draft Genome Sequence of Streptomyces incarnatus NRRL8089, which Produces the Nucleoside Antibiotic Sinefungin.</title>
        <authorList>
            <person name="Oshima K."/>
            <person name="Hattori M."/>
            <person name="Shimizu H."/>
            <person name="Fukuda K."/>
            <person name="Nemoto M."/>
            <person name="Inagaki K."/>
            <person name="Tamura T."/>
        </authorList>
    </citation>
    <scope>NUCLEOTIDE SEQUENCE</scope>
    <source>
        <strain evidence="10">FACHB-1375</strain>
    </source>
</reference>
<evidence type="ECO:0000256" key="3">
    <source>
        <dbReference type="ARBA" id="ARBA00022553"/>
    </source>
</evidence>
<dbReference type="RefSeq" id="WP_190462722.1">
    <property type="nucleotide sequence ID" value="NZ_JACJPW010000009.1"/>
</dbReference>
<dbReference type="InterPro" id="IPR004358">
    <property type="entry name" value="Sig_transdc_His_kin-like_C"/>
</dbReference>
<evidence type="ECO:0000256" key="5">
    <source>
        <dbReference type="ARBA" id="ARBA00023012"/>
    </source>
</evidence>
<dbReference type="EC" id="2.7.13.3" evidence="2"/>
<dbReference type="AlphaFoldDB" id="A0A926ZF98"/>
<dbReference type="Gene3D" id="6.10.250.690">
    <property type="match status" value="1"/>
</dbReference>
<dbReference type="PANTHER" id="PTHR43065:SF50">
    <property type="entry name" value="HISTIDINE KINASE"/>
    <property type="match status" value="1"/>
</dbReference>
<keyword evidence="7" id="KW-0175">Coiled coil</keyword>
<dbReference type="PROSITE" id="PS50109">
    <property type="entry name" value="HIS_KIN"/>
    <property type="match status" value="1"/>
</dbReference>